<keyword evidence="4" id="KW-0862">Zinc</keyword>
<keyword evidence="1 6" id="KW-0728">SH3 domain</keyword>
<feature type="compositionally biased region" description="Polar residues" evidence="7">
    <location>
        <begin position="389"/>
        <end position="401"/>
    </location>
</feature>
<keyword evidence="11" id="KW-1185">Reference proteome</keyword>
<feature type="compositionally biased region" description="Basic and acidic residues" evidence="7">
    <location>
        <begin position="363"/>
        <end position="388"/>
    </location>
</feature>
<evidence type="ECO:0000256" key="2">
    <source>
        <dbReference type="ARBA" id="ARBA00022723"/>
    </source>
</evidence>
<dbReference type="SMART" id="SM00064">
    <property type="entry name" value="FYVE"/>
    <property type="match status" value="2"/>
</dbReference>
<dbReference type="Pfam" id="PF07653">
    <property type="entry name" value="SH3_2"/>
    <property type="match status" value="1"/>
</dbReference>
<dbReference type="Pfam" id="PF01363">
    <property type="entry name" value="FYVE"/>
    <property type="match status" value="2"/>
</dbReference>
<feature type="compositionally biased region" description="Low complexity" evidence="7">
    <location>
        <begin position="402"/>
        <end position="419"/>
    </location>
</feature>
<protein>
    <recommendedName>
        <fullName evidence="12">FYVE-type domain-containing protein</fullName>
    </recommendedName>
</protein>
<evidence type="ECO:0000259" key="8">
    <source>
        <dbReference type="PROSITE" id="PS50002"/>
    </source>
</evidence>
<dbReference type="SUPFAM" id="SSF50044">
    <property type="entry name" value="SH3-domain"/>
    <property type="match status" value="1"/>
</dbReference>
<dbReference type="PROSITE" id="PS50002">
    <property type="entry name" value="SH3"/>
    <property type="match status" value="1"/>
</dbReference>
<dbReference type="SUPFAM" id="SSF57903">
    <property type="entry name" value="FYVE/PHD zinc finger"/>
    <property type="match status" value="2"/>
</dbReference>
<dbReference type="SMART" id="SM00326">
    <property type="entry name" value="SH3"/>
    <property type="match status" value="1"/>
</dbReference>
<accession>A0A0G4J819</accession>
<dbReference type="AlphaFoldDB" id="A0A0G4J819"/>
<evidence type="ECO:0000256" key="4">
    <source>
        <dbReference type="ARBA" id="ARBA00022833"/>
    </source>
</evidence>
<reference evidence="10 11" key="1">
    <citation type="submission" date="2015-02" db="EMBL/GenBank/DDBJ databases">
        <authorList>
            <person name="Chooi Y.-H."/>
        </authorList>
    </citation>
    <scope>NUCLEOTIDE SEQUENCE [LARGE SCALE GENOMIC DNA]</scope>
    <source>
        <strain evidence="10">E3</strain>
    </source>
</reference>
<dbReference type="STRING" id="37360.A0A0G4J819"/>
<evidence type="ECO:0000256" key="3">
    <source>
        <dbReference type="ARBA" id="ARBA00022771"/>
    </source>
</evidence>
<dbReference type="Gene3D" id="3.30.40.10">
    <property type="entry name" value="Zinc/RING finger domain, C3HC4 (zinc finger)"/>
    <property type="match status" value="2"/>
</dbReference>
<dbReference type="Gene3D" id="2.30.30.40">
    <property type="entry name" value="SH3 Domains"/>
    <property type="match status" value="1"/>
</dbReference>
<dbReference type="Proteomes" id="UP000039324">
    <property type="component" value="Unassembled WGS sequence"/>
</dbReference>
<evidence type="ECO:0000256" key="6">
    <source>
        <dbReference type="PROSITE-ProRule" id="PRU00192"/>
    </source>
</evidence>
<gene>
    <name evidence="10" type="ORF">PBRA_009414</name>
</gene>
<evidence type="ECO:0000256" key="7">
    <source>
        <dbReference type="SAM" id="MobiDB-lite"/>
    </source>
</evidence>
<feature type="domain" description="SH3" evidence="8">
    <location>
        <begin position="454"/>
        <end position="515"/>
    </location>
</feature>
<evidence type="ECO:0000313" key="11">
    <source>
        <dbReference type="Proteomes" id="UP000039324"/>
    </source>
</evidence>
<evidence type="ECO:0000313" key="10">
    <source>
        <dbReference type="EMBL" id="CEP03529.1"/>
    </source>
</evidence>
<dbReference type="InterPro" id="IPR000306">
    <property type="entry name" value="Znf_FYVE"/>
</dbReference>
<feature type="domain" description="FYVE-type" evidence="9">
    <location>
        <begin position="24"/>
        <end position="86"/>
    </location>
</feature>
<dbReference type="InterPro" id="IPR011011">
    <property type="entry name" value="Znf_FYVE_PHD"/>
</dbReference>
<evidence type="ECO:0000259" key="9">
    <source>
        <dbReference type="PROSITE" id="PS50178"/>
    </source>
</evidence>
<keyword evidence="3 5" id="KW-0863">Zinc-finger</keyword>
<dbReference type="OrthoDB" id="79871at2759"/>
<dbReference type="PROSITE" id="PS50178">
    <property type="entry name" value="ZF_FYVE"/>
    <property type="match status" value="1"/>
</dbReference>
<evidence type="ECO:0008006" key="12">
    <source>
        <dbReference type="Google" id="ProtNLM"/>
    </source>
</evidence>
<dbReference type="InterPro" id="IPR001452">
    <property type="entry name" value="SH3_domain"/>
</dbReference>
<feature type="region of interest" description="Disordered" evidence="7">
    <location>
        <begin position="316"/>
        <end position="453"/>
    </location>
</feature>
<evidence type="ECO:0000256" key="1">
    <source>
        <dbReference type="ARBA" id="ARBA00022443"/>
    </source>
</evidence>
<dbReference type="InterPro" id="IPR036028">
    <property type="entry name" value="SH3-like_dom_sf"/>
</dbReference>
<dbReference type="InterPro" id="IPR017455">
    <property type="entry name" value="Znf_FYVE-rel"/>
</dbReference>
<keyword evidence="2" id="KW-0479">Metal-binding</keyword>
<organism evidence="10 11">
    <name type="scientific">Plasmodiophora brassicae</name>
    <name type="common">Clubroot disease agent</name>
    <dbReference type="NCBI Taxonomy" id="37360"/>
    <lineage>
        <taxon>Eukaryota</taxon>
        <taxon>Sar</taxon>
        <taxon>Rhizaria</taxon>
        <taxon>Endomyxa</taxon>
        <taxon>Phytomyxea</taxon>
        <taxon>Plasmodiophorida</taxon>
        <taxon>Plasmodiophoridae</taxon>
        <taxon>Plasmodiophora</taxon>
    </lineage>
</organism>
<dbReference type="EMBL" id="CDSF01000147">
    <property type="protein sequence ID" value="CEP03529.1"/>
    <property type="molecule type" value="Genomic_DNA"/>
</dbReference>
<dbReference type="CDD" id="cd00174">
    <property type="entry name" value="SH3"/>
    <property type="match status" value="1"/>
</dbReference>
<proteinExistence type="predicted"/>
<sequence length="522" mass="58460">MQEHPQKLILGWMGHLVAPVWVDKKAYNACYHCNVKFSYSHQHHCRLCGHMYCSMCTAKYMVNSQFKRKDKEGPDRVCFGCRDQCMERRAKFVKNEPPLHPQMVTYTDKAGVMHIYPPVWVKAGSYANCKLCYGALTSGNTHHCRVCGDMFDNECTIKMEVPPMFKKKMKKGPARVCIECRYQIMGGAILDEGPAPPLLTAPSAKPAGAALSAQADPLMVIGVRWEDSDVPLASVNVVPETTLDELNARLLKTVPALRSAEFTYVCRGRPIFREHWSVFNAEFLRNEIVIRPGTLEVVEDPVVDTADDAKAALDPVPNRQQQHQHQHQQHHQQQQRQQKPVQRPHAEEVASDEDEPAKPARPKRTDDLKVKRESSLTSEVVKRVDHTRQSSSSGTRSNVSDAATSPTTRTGSTTGNARRYPSVDVSGPALSKDISSTKVESPSDRKDGPQGGHEQVVHCRCKFDFKTDKPNCLPCAADELLVILKRPQNSGWWLAENAQKVKGWVPAKFMAILDEVPADIHK</sequence>
<dbReference type="PANTHER" id="PTHR23164">
    <property type="entry name" value="EARLY ENDOSOME ANTIGEN 1"/>
    <property type="match status" value="1"/>
</dbReference>
<dbReference type="GO" id="GO:0008270">
    <property type="term" value="F:zinc ion binding"/>
    <property type="evidence" value="ECO:0007669"/>
    <property type="project" value="UniProtKB-KW"/>
</dbReference>
<name>A0A0G4J819_PLABS</name>
<evidence type="ECO:0000256" key="5">
    <source>
        <dbReference type="PROSITE-ProRule" id="PRU00091"/>
    </source>
</evidence>
<dbReference type="InterPro" id="IPR013083">
    <property type="entry name" value="Znf_RING/FYVE/PHD"/>
</dbReference>